<reference evidence="2 3" key="1">
    <citation type="submission" date="2021-10" db="EMBL/GenBank/DDBJ databases">
        <title>Streptomyces sp. strain SMC 277, a novel streptomycete isolated from soil.</title>
        <authorList>
            <person name="Chanama M."/>
        </authorList>
    </citation>
    <scope>NUCLEOTIDE SEQUENCE [LARGE SCALE GENOMIC DNA]</scope>
    <source>
        <strain evidence="2 3">SMC 277</strain>
    </source>
</reference>
<keyword evidence="3" id="KW-1185">Reference proteome</keyword>
<comment type="caution">
    <text evidence="2">The sequence shown here is derived from an EMBL/GenBank/DDBJ whole genome shotgun (WGS) entry which is preliminary data.</text>
</comment>
<evidence type="ECO:0000256" key="1">
    <source>
        <dbReference type="SAM" id="MobiDB-lite"/>
    </source>
</evidence>
<sequence length="482" mass="52252">MTHRDRSLHLLRARPDLAALAAYPFGFDIERAYHVEEVELASGASLTPIAGTDTGGTYFLCEGGEVLHAGSEGEYALVGDSVDEALEHLVGLPAGLWYERIDPALSGPELAALVAEGDEEEQEYYEGSLADDRARLLAGLGLRQLPVAELAERVTRALLRTEPEFLLLNAAEGGVYRLSPDLPRPPIWETVLAPGRADLNRMRADEDCWAEVLADDGRRATVAGAARFDRRKADLPLLRALLRRTAEEDGTWDFLQAAVLVGVHGDPADHALVRALLEAEPHQRAAVDGLGFPEDAAGWEAWARAVDEAEFGDAPDRVPELDWARLAAFQGQEQLARATFLKLLAGAGPADGSLLRALGPELAELGEFRHAARAWRWYASLQDEPGDRVAALLHAAELERRAGRPEAAWDSLHRAATVLTDGLGPHFPPPTRPVTQDQLAAVREEHTALAHAAERAELPALSERIRTSAKSLPPTTPAHPEP</sequence>
<gene>
    <name evidence="2" type="ORF">LG632_29445</name>
</gene>
<name>A0ABS8BG18_9ACTN</name>
<dbReference type="EMBL" id="JAJAUY010000229">
    <property type="protein sequence ID" value="MCB5183468.1"/>
    <property type="molecule type" value="Genomic_DNA"/>
</dbReference>
<evidence type="ECO:0000313" key="3">
    <source>
        <dbReference type="Proteomes" id="UP001199054"/>
    </source>
</evidence>
<organism evidence="2 3">
    <name type="scientific">Streptomyces antimicrobicus</name>
    <dbReference type="NCBI Taxonomy" id="2883108"/>
    <lineage>
        <taxon>Bacteria</taxon>
        <taxon>Bacillati</taxon>
        <taxon>Actinomycetota</taxon>
        <taxon>Actinomycetes</taxon>
        <taxon>Kitasatosporales</taxon>
        <taxon>Streptomycetaceae</taxon>
        <taxon>Streptomyces</taxon>
    </lineage>
</organism>
<protein>
    <recommendedName>
        <fullName evidence="4">Tetratricopeptide repeat protein</fullName>
    </recommendedName>
</protein>
<dbReference type="Proteomes" id="UP001199054">
    <property type="component" value="Unassembled WGS sequence"/>
</dbReference>
<feature type="compositionally biased region" description="Basic and acidic residues" evidence="1">
    <location>
        <begin position="448"/>
        <end position="457"/>
    </location>
</feature>
<dbReference type="RefSeq" id="WP_226730982.1">
    <property type="nucleotide sequence ID" value="NZ_JAJAUY010000229.1"/>
</dbReference>
<evidence type="ECO:0000313" key="2">
    <source>
        <dbReference type="EMBL" id="MCB5183468.1"/>
    </source>
</evidence>
<feature type="region of interest" description="Disordered" evidence="1">
    <location>
        <begin position="448"/>
        <end position="482"/>
    </location>
</feature>
<proteinExistence type="predicted"/>
<accession>A0ABS8BG18</accession>
<evidence type="ECO:0008006" key="4">
    <source>
        <dbReference type="Google" id="ProtNLM"/>
    </source>
</evidence>